<evidence type="ECO:0000259" key="3">
    <source>
        <dbReference type="Pfam" id="PF06580"/>
    </source>
</evidence>
<evidence type="ECO:0000313" key="5">
    <source>
        <dbReference type="Proteomes" id="UP000812270"/>
    </source>
</evidence>
<proteinExistence type="predicted"/>
<feature type="transmembrane region" description="Helical" evidence="2">
    <location>
        <begin position="83"/>
        <end position="100"/>
    </location>
</feature>
<keyword evidence="4" id="KW-0418">Kinase</keyword>
<feature type="transmembrane region" description="Helical" evidence="2">
    <location>
        <begin position="142"/>
        <end position="165"/>
    </location>
</feature>
<dbReference type="EMBL" id="JAHSPG010000013">
    <property type="protein sequence ID" value="MBV4358708.1"/>
    <property type="molecule type" value="Genomic_DNA"/>
</dbReference>
<dbReference type="InterPro" id="IPR050640">
    <property type="entry name" value="Bact_2-comp_sensor_kinase"/>
</dbReference>
<gene>
    <name evidence="4" type="ORF">KTO63_16205</name>
</gene>
<evidence type="ECO:0000256" key="2">
    <source>
        <dbReference type="SAM" id="Phobius"/>
    </source>
</evidence>
<dbReference type="PANTHER" id="PTHR34220">
    <property type="entry name" value="SENSOR HISTIDINE KINASE YPDA"/>
    <property type="match status" value="1"/>
</dbReference>
<feature type="coiled-coil region" evidence="1">
    <location>
        <begin position="165"/>
        <end position="192"/>
    </location>
</feature>
<keyword evidence="5" id="KW-1185">Reference proteome</keyword>
<dbReference type="Proteomes" id="UP000812270">
    <property type="component" value="Unassembled WGS sequence"/>
</dbReference>
<dbReference type="Pfam" id="PF06580">
    <property type="entry name" value="His_kinase"/>
    <property type="match status" value="1"/>
</dbReference>
<organism evidence="4 5">
    <name type="scientific">Pinibacter aurantiacus</name>
    <dbReference type="NCBI Taxonomy" id="2851599"/>
    <lineage>
        <taxon>Bacteria</taxon>
        <taxon>Pseudomonadati</taxon>
        <taxon>Bacteroidota</taxon>
        <taxon>Chitinophagia</taxon>
        <taxon>Chitinophagales</taxon>
        <taxon>Chitinophagaceae</taxon>
        <taxon>Pinibacter</taxon>
    </lineage>
</organism>
<keyword evidence="1" id="KW-0175">Coiled coil</keyword>
<protein>
    <submittedName>
        <fullName evidence="4">Sensor histidine kinase</fullName>
    </submittedName>
</protein>
<feature type="domain" description="Signal transduction histidine kinase internal region" evidence="3">
    <location>
        <begin position="185"/>
        <end position="262"/>
    </location>
</feature>
<comment type="caution">
    <text evidence="4">The sequence shown here is derived from an EMBL/GenBank/DDBJ whole genome shotgun (WGS) entry which is preliminary data.</text>
</comment>
<sequence length="369" mass="42809">MILPSLIEKIHGQPHLRRSMHGLFWLLLFAVRLYITVISFNVYEGFPPAAFISLAFFNTLLLAAAYYILVYWITPRFIIPKRYFLSVFLILGLLTAYTTIDAFLELHFIKQCTACQLALDKYNAVYGTYLHRGLINIVFTRLFSLGTPLFLACALCIPLSLKLALQSYREKLKAVQMARDNLELEFNFLKAQLNPHFLFNTMNNIYGLIINGEKEQSAALVARLSELLRYTLYDSNEDIMPLTREIQMIQDYIELEKVRLNETSIRFQYTMDHNGYAIAPLLLMPLIENTFKFSGDNKDSFISIFLEIANGRLRCKMENSIDSNRLSSQASGIGLNNFRKRMELYYHDKYEYAVHVNDEIYLVNLSIEI</sequence>
<evidence type="ECO:0000313" key="4">
    <source>
        <dbReference type="EMBL" id="MBV4358708.1"/>
    </source>
</evidence>
<keyword evidence="2" id="KW-0472">Membrane</keyword>
<name>A0A9E2SC73_9BACT</name>
<feature type="transmembrane region" description="Helical" evidence="2">
    <location>
        <begin position="23"/>
        <end position="43"/>
    </location>
</feature>
<dbReference type="PANTHER" id="PTHR34220:SF7">
    <property type="entry name" value="SENSOR HISTIDINE KINASE YPDA"/>
    <property type="match status" value="1"/>
</dbReference>
<dbReference type="InterPro" id="IPR010559">
    <property type="entry name" value="Sig_transdc_His_kin_internal"/>
</dbReference>
<keyword evidence="4" id="KW-0808">Transferase</keyword>
<evidence type="ECO:0000256" key="1">
    <source>
        <dbReference type="SAM" id="Coils"/>
    </source>
</evidence>
<dbReference type="AlphaFoldDB" id="A0A9E2SC73"/>
<dbReference type="GO" id="GO:0000155">
    <property type="term" value="F:phosphorelay sensor kinase activity"/>
    <property type="evidence" value="ECO:0007669"/>
    <property type="project" value="InterPro"/>
</dbReference>
<feature type="transmembrane region" description="Helical" evidence="2">
    <location>
        <begin position="49"/>
        <end position="71"/>
    </location>
</feature>
<reference evidence="4" key="1">
    <citation type="submission" date="2021-06" db="EMBL/GenBank/DDBJ databases">
        <authorList>
            <person name="Huq M.A."/>
        </authorList>
    </citation>
    <scope>NUCLEOTIDE SEQUENCE</scope>
    <source>
        <strain evidence="4">MAH-26</strain>
    </source>
</reference>
<keyword evidence="2" id="KW-1133">Transmembrane helix</keyword>
<keyword evidence="2" id="KW-0812">Transmembrane</keyword>
<accession>A0A9E2SC73</accession>
<dbReference type="GO" id="GO:0016020">
    <property type="term" value="C:membrane"/>
    <property type="evidence" value="ECO:0007669"/>
    <property type="project" value="InterPro"/>
</dbReference>